<dbReference type="NCBIfam" id="TIGR04183">
    <property type="entry name" value="Por_Secre_tail"/>
    <property type="match status" value="1"/>
</dbReference>
<comment type="caution">
    <text evidence="6">The sequence shown here is derived from an EMBL/GenBank/DDBJ whole genome shotgun (WGS) entry which is preliminary data.</text>
</comment>
<evidence type="ECO:0000256" key="1">
    <source>
        <dbReference type="ARBA" id="ARBA00022729"/>
    </source>
</evidence>
<dbReference type="EMBL" id="QFRJ01000001">
    <property type="protein sequence ID" value="PWH87018.1"/>
    <property type="molecule type" value="Genomic_DNA"/>
</dbReference>
<evidence type="ECO:0000259" key="4">
    <source>
        <dbReference type="Pfam" id="PF18962"/>
    </source>
</evidence>
<dbReference type="InterPro" id="IPR013517">
    <property type="entry name" value="FG-GAP"/>
</dbReference>
<keyword evidence="1 2" id="KW-0732">Signal</keyword>
<name>A0A2U2XGT9_9FLAO</name>
<keyword evidence="7" id="KW-1185">Reference proteome</keyword>
<dbReference type="Proteomes" id="UP000245370">
    <property type="component" value="Unassembled WGS sequence"/>
</dbReference>
<accession>A0A2U2XGT9</accession>
<gene>
    <name evidence="6" type="ORF">DIT68_01805</name>
</gene>
<feature type="domain" description="Secretion system C-terminal sorting" evidence="4">
    <location>
        <begin position="2071"/>
        <end position="2145"/>
    </location>
</feature>
<dbReference type="PANTHER" id="PTHR44103:SF1">
    <property type="entry name" value="PROPROTEIN CONVERTASE P"/>
    <property type="match status" value="1"/>
</dbReference>
<dbReference type="RefSeq" id="WP_109358096.1">
    <property type="nucleotide sequence ID" value="NZ_QFRJ01000001.1"/>
</dbReference>
<dbReference type="OrthoDB" id="9816120at2"/>
<evidence type="ECO:0000313" key="6">
    <source>
        <dbReference type="EMBL" id="PWH87018.1"/>
    </source>
</evidence>
<dbReference type="Pfam" id="PF13517">
    <property type="entry name" value="FG-GAP_3"/>
    <property type="match status" value="3"/>
</dbReference>
<dbReference type="InterPro" id="IPR028994">
    <property type="entry name" value="Integrin_alpha_N"/>
</dbReference>
<dbReference type="Gene3D" id="2.130.10.130">
    <property type="entry name" value="Integrin alpha, N-terminal"/>
    <property type="match status" value="2"/>
</dbReference>
<reference evidence="6 7" key="1">
    <citation type="submission" date="2018-05" db="EMBL/GenBank/DDBJ databases">
        <title>Brumimicrobium oceani sp. nov., isolated from coastal sediment.</title>
        <authorList>
            <person name="Kou Y."/>
        </authorList>
    </citation>
    <scope>NUCLEOTIDE SEQUENCE [LARGE SCALE GENOMIC DNA]</scope>
    <source>
        <strain evidence="6 7">C305</strain>
    </source>
</reference>
<feature type="domain" description="ASPIC/UnbV" evidence="3">
    <location>
        <begin position="1619"/>
        <end position="1690"/>
    </location>
</feature>
<dbReference type="PANTHER" id="PTHR44103">
    <property type="entry name" value="PROPROTEIN CONVERTASE P"/>
    <property type="match status" value="1"/>
</dbReference>
<dbReference type="Gene3D" id="2.60.40.10">
    <property type="entry name" value="Immunoglobulins"/>
    <property type="match status" value="1"/>
</dbReference>
<evidence type="ECO:0000259" key="5">
    <source>
        <dbReference type="Pfam" id="PF24595"/>
    </source>
</evidence>
<dbReference type="SUPFAM" id="SSF117074">
    <property type="entry name" value="Hypothetical protein PA1324"/>
    <property type="match status" value="1"/>
</dbReference>
<feature type="domain" description="DUF7619" evidence="5">
    <location>
        <begin position="1923"/>
        <end position="2055"/>
    </location>
</feature>
<evidence type="ECO:0008006" key="8">
    <source>
        <dbReference type="Google" id="ProtNLM"/>
    </source>
</evidence>
<dbReference type="InterPro" id="IPR026444">
    <property type="entry name" value="Secre_tail"/>
</dbReference>
<feature type="chain" id="PRO_5015569816" description="ASPIC/UnbV domain-containing protein" evidence="2">
    <location>
        <begin position="19"/>
        <end position="2148"/>
    </location>
</feature>
<dbReference type="InterPro" id="IPR013783">
    <property type="entry name" value="Ig-like_fold"/>
</dbReference>
<organism evidence="6 7">
    <name type="scientific">Brumimicrobium oceani</name>
    <dbReference type="NCBI Taxonomy" id="2100725"/>
    <lineage>
        <taxon>Bacteria</taxon>
        <taxon>Pseudomonadati</taxon>
        <taxon>Bacteroidota</taxon>
        <taxon>Flavobacteriia</taxon>
        <taxon>Flavobacteriales</taxon>
        <taxon>Crocinitomicaceae</taxon>
        <taxon>Brumimicrobium</taxon>
    </lineage>
</organism>
<proteinExistence type="predicted"/>
<evidence type="ECO:0000256" key="2">
    <source>
        <dbReference type="SAM" id="SignalP"/>
    </source>
</evidence>
<dbReference type="Pfam" id="PF07593">
    <property type="entry name" value="UnbV_ASPIC"/>
    <property type="match status" value="1"/>
</dbReference>
<reference evidence="6 7" key="2">
    <citation type="submission" date="2018-05" db="EMBL/GenBank/DDBJ databases">
        <authorList>
            <person name="Lanie J.A."/>
            <person name="Ng W.-L."/>
            <person name="Kazmierczak K.M."/>
            <person name="Andrzejewski T.M."/>
            <person name="Davidsen T.M."/>
            <person name="Wayne K.J."/>
            <person name="Tettelin H."/>
            <person name="Glass J.I."/>
            <person name="Rusch D."/>
            <person name="Podicherti R."/>
            <person name="Tsui H.-C.T."/>
            <person name="Winkler M.E."/>
        </authorList>
    </citation>
    <scope>NUCLEOTIDE SEQUENCE [LARGE SCALE GENOMIC DNA]</scope>
    <source>
        <strain evidence="6 7">C305</strain>
    </source>
</reference>
<feature type="signal peptide" evidence="2">
    <location>
        <begin position="1"/>
        <end position="18"/>
    </location>
</feature>
<evidence type="ECO:0000313" key="7">
    <source>
        <dbReference type="Proteomes" id="UP000245370"/>
    </source>
</evidence>
<dbReference type="SUPFAM" id="SSF69318">
    <property type="entry name" value="Integrin alpha N-terminal domain"/>
    <property type="match status" value="1"/>
</dbReference>
<sequence length="2148" mass="235777">MKSILFHFLLVVSSLSIAQTVDIKFMNSEELEVCGPEDTLTLTITNNSTSVLNNPEFILSLPEGFTYSSGSLNELSNQGLYGFDLNSSLNLVLKSNNIPEGDSLQFQLAYSVDNSAINFQNNGGVFRHSLTINHSGGVETSESKSFNILYPALSILSVSPTSQGIISGSSTTRDITIINGGNGKIDQFILTDLMNHSDLSITGLNVGTWSNDTIFISGSDFSSIGNGDHFLDQNETIVIEETLTGISCNDITVSSAMKVHWGCETPFISSSATTYSNVNIDFQSPNLKVTANESFGSCFGNGNAFTQELVIKNNGSGVASQVEIDLYKSLGTAYDESIYSRFDETTLSYKIGSNGVPVYPNNLTAIPTQNSSTYACLGTAPKGRLIFTIPAIAPGEEVYVNWDAISCCIQTCDNDAIKGWKADITYTDVCNIQSYDKSILGQKRNKQNLNIFTETPLDINAGETKAFKFLISSFENNLPEGPGAHYKAVFTLAPDLVYQNLDFKSNGDIWQNNNITYDASSNVVTAQFFTPNPFNLIQSELVLDVMGTCGTSGWKDITLDISYVADTSCTNICEVPLVCSQEISTYLHCPGGNCNTLNVIDFSLERTNFGSPDNDQNGIADNTGNLNLAQVRADRAMVGDTIKGSVYAAVGATNENFSFAQFSSKVNYGSALTFISSEIKIYDASNNSYHIVLGNVPTVVNNGSNERTFEYDLGGAQLSSLNPILSNYLYSAGDSIFIDFNYAVSASVPGLIQETTFLNDFYLSQVASPTSNEKESCNFRNGRITLIGYSFRNNWHNNVNLETCTNSTRQYFGLSIGNTGSNYAGGNLFPYEYRSWASLKDIMLEIPTNYSFVEAKIVQYRTVKTNSISTQSITGVPADNIAGNFISFDIDQYYNSNQLNYSDDGFHGYIEVELMANCNTPKNTFEEIDWTFNYQKTQAIDGQESGMITTNIPDKIKYNPANITLSSNNPYQNTINKSVSWNYKLKNSTNGKATNTWIYLQTPSNLSITSITNDATGQALQAQNGFYQVGDVNGKTTMNFTINGQIENCDEAQITAFSGFDCTGYPSSLASFSCPTESLNLYIEPYNAAFQTRIASEIMEDPCVPQMELTFDITSVLMGNIYDMTIELITPDSAKINVVDGSSFFQYNTTNAFNSINDPSFTASTYTFNIPDYDASFPANGIPGITDVTNNRYRLKTMIKTGQAFQAGDFLFVYIKGNDACGDSLPTIKLAIDPSSKFEKDNTSGIHLDFDNTWGASWGDYDNDGFDDLFIPVNAINEPSILYHNNGDGTFSKVTTGPIATDLGASISGNWGDYDNDGYLDLFVSNNQNSSNRLYHNDGNGNFTSVQNSPLIDQPIYSHFSAWADYNKDGNLDLVVSDYHPTNFNYLFKGDGNGGFVVDEASQVSLSATSAVGLSWADYDNDGDPDLFIANTNGENNQLFNNENGILVLDTNNIIANDGGYSVGGAWGDYDNDGDLDLFVSNSRSTDPNFFYENIGNGDFIKLTHLALVTNISNSNGAAWADYDNDGDLDLVVSNDQQKKNFLFANNGDKTFTKIDNAITEEESDSYGMAWSDYDNDGDYDLIVANVGSNTNNLFNNAKASCTNHISVRLNGCNSNRFGIGATIKVKANINGVDVWQTKNVSSQSSSMGGQNSSKILFGILDATSIDSLVVLWPSGVITNIVNPNINQTLLITESCGSKVCGVVYFDANENGVQDPEEQGIANAQLLVSPNNFQIFTNESGYYEMYFDDGNYTIDQVVSNDWQVTAPLTAYTLNIDKSTQAEYCGNDFGNKAICLFLEFEVEIGAAAFRRGLTNEFNLVIHNKGAYDAPEVLTLDLTLSNNVILKGSQWDNLVENQNNRVYTFYFSNIEAMSNFTLPLFDSVDVYSSLDDLITVNVNLSYDGQECNALNNSSNLTDIVVGSIDPNDKLILIDGVGVSSQAYHNQTLVYKIRFQNLGNYAAQRVQIEDQLSEHLDWSTFRKMSSSHHFSVSVVNGKVTWINNNIELPDSTSNPEGSNGYVQFQIKPKQDLLPFQIINNDAEIQFDYNDFISTNNTEIIISPDYDNKNTEVILYPNPTSDWVNIYLINEEQFSDPIDNIAISSPSGKIVLDTKVNAKSAKLNLSHLSPGIYFANIRNVYGQMFNAKILVK</sequence>
<dbReference type="InterPro" id="IPR011519">
    <property type="entry name" value="UnbV_ASPIC"/>
</dbReference>
<evidence type="ECO:0000259" key="3">
    <source>
        <dbReference type="Pfam" id="PF07593"/>
    </source>
</evidence>
<dbReference type="Pfam" id="PF24595">
    <property type="entry name" value="DUF7619"/>
    <property type="match status" value="1"/>
</dbReference>
<dbReference type="Pfam" id="PF18962">
    <property type="entry name" value="Por_Secre_tail"/>
    <property type="match status" value="1"/>
</dbReference>
<dbReference type="InterPro" id="IPR055353">
    <property type="entry name" value="DUF7619"/>
</dbReference>
<protein>
    <recommendedName>
        <fullName evidence="8">ASPIC/UnbV domain-containing protein</fullName>
    </recommendedName>
</protein>